<comment type="caution">
    <text evidence="1">The sequence shown here is derived from an EMBL/GenBank/DDBJ whole genome shotgun (WGS) entry which is preliminary data.</text>
</comment>
<reference evidence="1 2" key="1">
    <citation type="submission" date="2016-02" db="EMBL/GenBank/DDBJ databases">
        <title>Genome sequence of Clostridium thermobutyricum DSM 4928.</title>
        <authorList>
            <person name="Poehlein A."/>
            <person name="Daniel R."/>
        </authorList>
    </citation>
    <scope>NUCLEOTIDE SEQUENCE [LARGE SCALE GENOMIC DNA]</scope>
    <source>
        <strain evidence="1 2">DSM 4928</strain>
    </source>
</reference>
<name>A0A1V4SY19_9CLOT</name>
<accession>A0A1V4SY19</accession>
<organism evidence="1 2">
    <name type="scientific">Clostridium thermobutyricum DSM 4928</name>
    <dbReference type="NCBI Taxonomy" id="1121339"/>
    <lineage>
        <taxon>Bacteria</taxon>
        <taxon>Bacillati</taxon>
        <taxon>Bacillota</taxon>
        <taxon>Clostridia</taxon>
        <taxon>Eubacteriales</taxon>
        <taxon>Clostridiaceae</taxon>
        <taxon>Clostridium</taxon>
    </lineage>
</organism>
<dbReference type="OrthoDB" id="2223488at2"/>
<proteinExistence type="predicted"/>
<evidence type="ECO:0000313" key="2">
    <source>
        <dbReference type="Proteomes" id="UP000191448"/>
    </source>
</evidence>
<evidence type="ECO:0000313" key="1">
    <source>
        <dbReference type="EMBL" id="OPX49598.1"/>
    </source>
</evidence>
<dbReference type="EMBL" id="LTAY01000022">
    <property type="protein sequence ID" value="OPX49598.1"/>
    <property type="molecule type" value="Genomic_DNA"/>
</dbReference>
<dbReference type="Proteomes" id="UP000191448">
    <property type="component" value="Unassembled WGS sequence"/>
</dbReference>
<sequence length="103" mass="12124">MGDIILTRPGREMFRLLDYGIYVDGKKVNFIRDDTRKVLKLKEGNHEIYIRALGAKSNILNINIKNKETVRLTCKNNLTGFKYLFSYLYIFSKNLLKLDYTKI</sequence>
<evidence type="ECO:0008006" key="3">
    <source>
        <dbReference type="Google" id="ProtNLM"/>
    </source>
</evidence>
<dbReference type="RefSeq" id="WP_080021916.1">
    <property type="nucleotide sequence ID" value="NZ_LTAY01000022.1"/>
</dbReference>
<dbReference type="AlphaFoldDB" id="A0A1V4SY19"/>
<protein>
    <recommendedName>
        <fullName evidence="3">DUF4397 domain-containing protein</fullName>
    </recommendedName>
</protein>
<gene>
    <name evidence="1" type="ORF">CLTHE_05730</name>
</gene>